<sequence length="103" mass="12101">MSEKNKTEKYIFVGNDQQIGKMILRKNAIIEEKTYDEIMKNEEHKKLNNLFIPLEKFNDYKRNVKAFSGNSMKKFKKKEIKKGAEEDKKEDNDAPKSKGGKNK</sequence>
<reference evidence="2 3" key="1">
    <citation type="submission" date="2012-07" db="EMBL/GenBank/DDBJ databases">
        <title>The Genome Sequence of Fusobacterium ulcerans 12_1B.</title>
        <authorList>
            <consortium name="The Broad Institute Genome Sequencing Platform"/>
            <person name="Earl A."/>
            <person name="Ward D."/>
            <person name="Feldgarden M."/>
            <person name="Gevers D."/>
            <person name="Strauss J."/>
            <person name="Ambrose C.E."/>
            <person name="Allen-Vercoe E."/>
            <person name="Walker B."/>
            <person name="Young S.K."/>
            <person name="Zeng Q."/>
            <person name="Gargeya S."/>
            <person name="Fitzgerald M."/>
            <person name="Haas B."/>
            <person name="Abouelleil A."/>
            <person name="Alvarado L."/>
            <person name="Arachchi H.M."/>
            <person name="Berlin A.M."/>
            <person name="Chapman S.B."/>
            <person name="Goldberg J."/>
            <person name="Griggs A."/>
            <person name="Gujja S."/>
            <person name="Hansen M."/>
            <person name="Howarth C."/>
            <person name="Imamovic A."/>
            <person name="Larimer J."/>
            <person name="McCowen C."/>
            <person name="Montmayeur A."/>
            <person name="Murphy C."/>
            <person name="Neiman D."/>
            <person name="Pearson M."/>
            <person name="Priest M."/>
            <person name="Roberts A."/>
            <person name="Saif S."/>
            <person name="Shea T."/>
            <person name="Sisk P."/>
            <person name="Sykes S."/>
            <person name="Wortman J."/>
            <person name="Nusbaum C."/>
            <person name="Birren B."/>
        </authorList>
    </citation>
    <scope>NUCLEOTIDE SEQUENCE [LARGE SCALE GENOMIC DNA]</scope>
    <source>
        <strain evidence="2 3">12_1B</strain>
    </source>
</reference>
<evidence type="ECO:0000256" key="1">
    <source>
        <dbReference type="SAM" id="MobiDB-lite"/>
    </source>
</evidence>
<keyword evidence="3" id="KW-1185">Reference proteome</keyword>
<dbReference type="EMBL" id="AGWJ02000002">
    <property type="protein sequence ID" value="EHO83660.1"/>
    <property type="molecule type" value="Genomic_DNA"/>
</dbReference>
<feature type="region of interest" description="Disordered" evidence="1">
    <location>
        <begin position="74"/>
        <end position="103"/>
    </location>
</feature>
<proteinExistence type="predicted"/>
<dbReference type="HOGENOM" id="CLU_2259716_0_0_0"/>
<dbReference type="BioCyc" id="FSP457404-HMP:GTSQ-680-MONOMER"/>
<evidence type="ECO:0000313" key="2">
    <source>
        <dbReference type="EMBL" id="EHO83660.1"/>
    </source>
</evidence>
<comment type="caution">
    <text evidence="2">The sequence shown here is derived from an EMBL/GenBank/DDBJ whole genome shotgun (WGS) entry which is preliminary data.</text>
</comment>
<dbReference type="RefSeq" id="WP_008696053.1">
    <property type="nucleotide sequence ID" value="NZ_KE161007.1"/>
</dbReference>
<accession>H1PQI5</accession>
<feature type="compositionally biased region" description="Basic and acidic residues" evidence="1">
    <location>
        <begin position="81"/>
        <end position="96"/>
    </location>
</feature>
<dbReference type="PATRIC" id="fig|457404.5.peg.585"/>
<name>H1PQI5_9FUSO</name>
<dbReference type="Proteomes" id="UP000003233">
    <property type="component" value="Unassembled WGS sequence"/>
</dbReference>
<protein>
    <submittedName>
        <fullName evidence="2">Uncharacterized protein</fullName>
    </submittedName>
</protein>
<dbReference type="AlphaFoldDB" id="H1PQI5"/>
<organism evidence="2 3">
    <name type="scientific">Fusobacterium ulcerans 12-1B</name>
    <dbReference type="NCBI Taxonomy" id="457404"/>
    <lineage>
        <taxon>Bacteria</taxon>
        <taxon>Fusobacteriati</taxon>
        <taxon>Fusobacteriota</taxon>
        <taxon>Fusobacteriia</taxon>
        <taxon>Fusobacteriales</taxon>
        <taxon>Fusobacteriaceae</taxon>
        <taxon>Fusobacterium</taxon>
    </lineage>
</organism>
<evidence type="ECO:0000313" key="3">
    <source>
        <dbReference type="Proteomes" id="UP000003233"/>
    </source>
</evidence>
<gene>
    <name evidence="2" type="ORF">HMPREF0402_00678</name>
</gene>